<dbReference type="CDD" id="cd11297">
    <property type="entry name" value="PIN_LabA-like_N_1"/>
    <property type="match status" value="1"/>
</dbReference>
<feature type="region of interest" description="Disordered" evidence="1">
    <location>
        <begin position="398"/>
        <end position="419"/>
    </location>
</feature>
<evidence type="ECO:0000313" key="3">
    <source>
        <dbReference type="EMBL" id="AAZ62592.1"/>
    </source>
</evidence>
<dbReference type="EMBL" id="CP000090">
    <property type="protein sequence ID" value="AAZ62592.1"/>
    <property type="molecule type" value="Genomic_DNA"/>
</dbReference>
<dbReference type="PANTHER" id="PTHR35811">
    <property type="entry name" value="SLR1870 PROTEIN"/>
    <property type="match status" value="1"/>
</dbReference>
<proteinExistence type="predicted"/>
<dbReference type="PANTHER" id="PTHR35811:SF1">
    <property type="entry name" value="HTH OST-TYPE DOMAIN-CONTAINING PROTEIN"/>
    <property type="match status" value="1"/>
</dbReference>
<dbReference type="Pfam" id="PF12872">
    <property type="entry name" value="OST-HTH"/>
    <property type="match status" value="1"/>
</dbReference>
<dbReference type="GO" id="GO:0004540">
    <property type="term" value="F:RNA nuclease activity"/>
    <property type="evidence" value="ECO:0007669"/>
    <property type="project" value="InterPro"/>
</dbReference>
<feature type="domain" description="HTH OST-type" evidence="2">
    <location>
        <begin position="171"/>
        <end position="248"/>
    </location>
</feature>
<gene>
    <name evidence="3" type="ordered locus">Reut_A3232</name>
</gene>
<sequence length="419" mass="45424">MTNSPRQGTATLAVLIDADNAAPAIIEGLLAEVAKYGVAAVKRIYGDWTKPNLSGWKECLLSHSIQPIQQFRYTVGKNATDSAMIIDAMDLLYTERFDGFCLVSSDSDFTRLASRIREQGLIVYGFGERKTPKPFVTACDKFIYSDVLRADAEVDEAATPTRRRSSGELRQDSRLVRLLQNASQAVSDDDGWSTLGGMGNHIAKQAPEFDSRNYGYGKLSELVVATGLFEVETRNGGNNKTIWVRLKKRSKQGQEGDGRHAGGQRQAEKPQAQPTQTPAPQPENRQPVVPPEVAAVPVAAPEPEPVREPVEVSVASEPVPEPAPVPEVEAPEVVAADVIAEESPAPAAKKPARKRAPRRPDVALSEKPWPIDQSVFAAPGDTVLTAQVQEAFEGFSEAAPVADASEAKPVRKTRRKVKS</sequence>
<feature type="compositionally biased region" description="Low complexity" evidence="1">
    <location>
        <begin position="291"/>
        <end position="301"/>
    </location>
</feature>
<dbReference type="OrthoDB" id="9783963at2"/>
<dbReference type="Gene3D" id="3.30.420.610">
    <property type="entry name" value="LOTUS domain-like"/>
    <property type="match status" value="1"/>
</dbReference>
<dbReference type="PROSITE" id="PS51644">
    <property type="entry name" value="HTH_OST"/>
    <property type="match status" value="1"/>
</dbReference>
<dbReference type="STRING" id="264198.Reut_A3232"/>
<evidence type="ECO:0000256" key="1">
    <source>
        <dbReference type="SAM" id="MobiDB-lite"/>
    </source>
</evidence>
<organism evidence="3">
    <name type="scientific">Cupriavidus pinatubonensis (strain JMP 134 / LMG 1197)</name>
    <name type="common">Cupriavidus necator (strain JMP 134)</name>
    <dbReference type="NCBI Taxonomy" id="264198"/>
    <lineage>
        <taxon>Bacteria</taxon>
        <taxon>Pseudomonadati</taxon>
        <taxon>Pseudomonadota</taxon>
        <taxon>Betaproteobacteria</taxon>
        <taxon>Burkholderiales</taxon>
        <taxon>Burkholderiaceae</taxon>
        <taxon>Cupriavidus</taxon>
    </lineage>
</organism>
<feature type="region of interest" description="Disordered" evidence="1">
    <location>
        <begin position="341"/>
        <end position="366"/>
    </location>
</feature>
<protein>
    <recommendedName>
        <fullName evidence="2">HTH OST-type domain-containing protein</fullName>
    </recommendedName>
</protein>
<dbReference type="CDD" id="cd10146">
    <property type="entry name" value="LabA_like_C"/>
    <property type="match status" value="1"/>
</dbReference>
<name>Q46W91_CUPPJ</name>
<dbReference type="InterPro" id="IPR025605">
    <property type="entry name" value="OST-HTH/LOTUS_dom"/>
</dbReference>
<dbReference type="InterPro" id="IPR021139">
    <property type="entry name" value="NYN"/>
</dbReference>
<dbReference type="Gene3D" id="3.40.50.1010">
    <property type="entry name" value="5'-nuclease"/>
    <property type="match status" value="1"/>
</dbReference>
<dbReference type="Pfam" id="PF01936">
    <property type="entry name" value="NYN"/>
    <property type="match status" value="1"/>
</dbReference>
<dbReference type="InterPro" id="IPR041966">
    <property type="entry name" value="LOTUS-like"/>
</dbReference>
<dbReference type="AlphaFoldDB" id="Q46W91"/>
<feature type="compositionally biased region" description="Basic residues" evidence="1">
    <location>
        <begin position="410"/>
        <end position="419"/>
    </location>
</feature>
<reference evidence="3" key="1">
    <citation type="submission" date="2005-08" db="EMBL/GenBank/DDBJ databases">
        <title>Complete sequence of Chromosome1 of Ralstonia eutropha JMP134.</title>
        <authorList>
            <person name="Copeland A."/>
            <person name="Lucas S."/>
            <person name="Lapidus A."/>
            <person name="Barry K."/>
            <person name="Detter J.C."/>
            <person name="Glavina T."/>
            <person name="Hammon N."/>
            <person name="Israni S."/>
            <person name="Pitluck S."/>
            <person name="Goltsman E."/>
            <person name="Martinez M."/>
            <person name="Schmutz J."/>
            <person name="Larimer F."/>
            <person name="Land M."/>
            <person name="Lykidis A."/>
            <person name="Richardson P."/>
        </authorList>
    </citation>
    <scope>NUCLEOTIDE SEQUENCE</scope>
    <source>
        <strain evidence="3">JMP134</strain>
    </source>
</reference>
<dbReference type="HOGENOM" id="CLU_034061_4_0_4"/>
<feature type="region of interest" description="Disordered" evidence="1">
    <location>
        <begin position="242"/>
        <end position="328"/>
    </location>
</feature>
<evidence type="ECO:0000259" key="2">
    <source>
        <dbReference type="PROSITE" id="PS51644"/>
    </source>
</evidence>
<dbReference type="eggNOG" id="COG1432">
    <property type="taxonomic scope" value="Bacteria"/>
</dbReference>
<dbReference type="KEGG" id="reu:Reut_A3232"/>
<accession>Q46W91</accession>